<dbReference type="EMBL" id="AP023178">
    <property type="protein sequence ID" value="BCF95407.1"/>
    <property type="molecule type" value="Genomic_DNA"/>
</dbReference>
<evidence type="ECO:0000313" key="3">
    <source>
        <dbReference type="Proteomes" id="UP000510888"/>
    </source>
</evidence>
<sequence>MKSIAVVNQKGGISKTTVATHIAYAGAEAGLRVLLVDLDRQGSASLTFLPAEDAEPGLMASTLFAEDATPLRPEVLGPNLSIIRADKGLSLLTGVNESVLKRPRQHLKRLAADYDLCVIDTPGNIDFSPPMTAGALVAAEAVVCPFPVGLYESAALTDLLAFLKKIREQGYNPGLRLLGLLPARINTKSKEERDALDQLRKQLGKMILPTMLAERTSVKQSTARRRPVWKGTKGAGHRVAAQEWKAAMNLILNDLGVTQ</sequence>
<dbReference type="PANTHER" id="PTHR13696">
    <property type="entry name" value="P-LOOP CONTAINING NUCLEOSIDE TRIPHOSPHATE HYDROLASE"/>
    <property type="match status" value="1"/>
</dbReference>
<dbReference type="InterPro" id="IPR050678">
    <property type="entry name" value="DNA_Partitioning_ATPase"/>
</dbReference>
<dbReference type="RefSeq" id="WP_180727764.1">
    <property type="nucleotide sequence ID" value="NZ_AP023178.1"/>
</dbReference>
<dbReference type="Pfam" id="PF13614">
    <property type="entry name" value="AAA_31"/>
    <property type="match status" value="1"/>
</dbReference>
<feature type="domain" description="AAA" evidence="1">
    <location>
        <begin position="1"/>
        <end position="175"/>
    </location>
</feature>
<dbReference type="AlphaFoldDB" id="A0A7I8C2X0"/>
<dbReference type="InterPro" id="IPR025669">
    <property type="entry name" value="AAA_dom"/>
</dbReference>
<gene>
    <name evidence="2" type="ORF">PPGU16_84740</name>
</gene>
<dbReference type="Proteomes" id="UP000510888">
    <property type="component" value="Plasmid PPGU16_p3"/>
</dbReference>
<dbReference type="SUPFAM" id="SSF52540">
    <property type="entry name" value="P-loop containing nucleoside triphosphate hydrolases"/>
    <property type="match status" value="1"/>
</dbReference>
<keyword evidence="2" id="KW-0614">Plasmid</keyword>
<dbReference type="KEGG" id="plad:PPGU16_84740"/>
<accession>A0A7I8C2X0</accession>
<dbReference type="Gene3D" id="3.40.50.300">
    <property type="entry name" value="P-loop containing nucleotide triphosphate hydrolases"/>
    <property type="match status" value="1"/>
</dbReference>
<name>A0A7I8C2X0_9BURK</name>
<dbReference type="CDD" id="cd02042">
    <property type="entry name" value="ParAB_family"/>
    <property type="match status" value="1"/>
</dbReference>
<evidence type="ECO:0000259" key="1">
    <source>
        <dbReference type="Pfam" id="PF13614"/>
    </source>
</evidence>
<dbReference type="PANTHER" id="PTHR13696:SF99">
    <property type="entry name" value="COBYRINIC ACID AC-DIAMIDE SYNTHASE"/>
    <property type="match status" value="1"/>
</dbReference>
<dbReference type="InterPro" id="IPR027417">
    <property type="entry name" value="P-loop_NTPase"/>
</dbReference>
<organism evidence="2 3">
    <name type="scientific">Paraburkholderia largidicola</name>
    <dbReference type="NCBI Taxonomy" id="3014751"/>
    <lineage>
        <taxon>Bacteria</taxon>
        <taxon>Pseudomonadati</taxon>
        <taxon>Pseudomonadota</taxon>
        <taxon>Betaproteobacteria</taxon>
        <taxon>Burkholderiales</taxon>
        <taxon>Burkholderiaceae</taxon>
        <taxon>Paraburkholderia</taxon>
    </lineage>
</organism>
<reference evidence="2 3" key="1">
    <citation type="journal article" date="2020" name="Genes (Basel)">
        <title>Genomic Comparison of Insect Gut Symbionts from Divergent Burkholderia Subclades.</title>
        <authorList>
            <person name="Takeshita K."/>
            <person name="Kikuchi Y."/>
        </authorList>
    </citation>
    <scope>NUCLEOTIDE SEQUENCE [LARGE SCALE GENOMIC DNA]</scope>
    <source>
        <strain evidence="2 3">PGU16</strain>
        <plasmid evidence="2 3">PPGU16_p3</plasmid>
    </source>
</reference>
<proteinExistence type="predicted"/>
<evidence type="ECO:0000313" key="2">
    <source>
        <dbReference type="EMBL" id="BCF95407.1"/>
    </source>
</evidence>
<protein>
    <submittedName>
        <fullName evidence="2">Cobyric acid synthase CobQ</fullName>
    </submittedName>
</protein>
<geneLocation type="plasmid" evidence="2 3">
    <name>PPGU16_p3</name>
</geneLocation>
<keyword evidence="3" id="KW-1185">Reference proteome</keyword>